<evidence type="ECO:0000259" key="2">
    <source>
        <dbReference type="Pfam" id="PF14287"/>
    </source>
</evidence>
<proteinExistence type="predicted"/>
<organism evidence="3 4">
    <name type="scientific">Flintibacter faecis</name>
    <dbReference type="NCBI Taxonomy" id="2763047"/>
    <lineage>
        <taxon>Bacteria</taxon>
        <taxon>Bacillati</taxon>
        <taxon>Bacillota</taxon>
        <taxon>Clostridia</taxon>
        <taxon>Eubacteriales</taxon>
        <taxon>Flintibacter</taxon>
    </lineage>
</organism>
<dbReference type="Pfam" id="PF13408">
    <property type="entry name" value="Zn_ribbon_recom"/>
    <property type="match status" value="1"/>
</dbReference>
<evidence type="ECO:0000259" key="1">
    <source>
        <dbReference type="Pfam" id="PF13408"/>
    </source>
</evidence>
<feature type="domain" description="Recombinase zinc beta ribbon" evidence="1">
    <location>
        <begin position="12"/>
        <end position="72"/>
    </location>
</feature>
<feature type="non-terminal residue" evidence="3">
    <location>
        <position position="1"/>
    </location>
</feature>
<dbReference type="RefSeq" id="WP_186879235.1">
    <property type="nucleotide sequence ID" value="NZ_JACOPN010000011.1"/>
</dbReference>
<dbReference type="InterPro" id="IPR025827">
    <property type="entry name" value="Zn_ribbon_recom_dom"/>
</dbReference>
<dbReference type="EMBL" id="JACOPN010000011">
    <property type="protein sequence ID" value="MBC5718154.1"/>
    <property type="molecule type" value="Genomic_DNA"/>
</dbReference>
<protein>
    <submittedName>
        <fullName evidence="3">DUF4368 domain-containing protein</fullName>
    </submittedName>
</protein>
<dbReference type="Proteomes" id="UP000602260">
    <property type="component" value="Unassembled WGS sequence"/>
</dbReference>
<comment type="caution">
    <text evidence="3">The sequence shown here is derived from an EMBL/GenBank/DDBJ whole genome shotgun (WGS) entry which is preliminary data.</text>
</comment>
<accession>A0A8J6M256</accession>
<keyword evidence="4" id="KW-1185">Reference proteome</keyword>
<dbReference type="AlphaFoldDB" id="A0A8J6M256"/>
<reference evidence="3" key="1">
    <citation type="submission" date="2020-08" db="EMBL/GenBank/DDBJ databases">
        <title>Genome public.</title>
        <authorList>
            <person name="Liu C."/>
            <person name="Sun Q."/>
        </authorList>
    </citation>
    <scope>NUCLEOTIDE SEQUENCE</scope>
    <source>
        <strain evidence="3">BX5</strain>
    </source>
</reference>
<dbReference type="InterPro" id="IPR025378">
    <property type="entry name" value="DUF4368"/>
</dbReference>
<name>A0A8J6M256_9FIRM</name>
<evidence type="ECO:0000313" key="3">
    <source>
        <dbReference type="EMBL" id="MBC5718154.1"/>
    </source>
</evidence>
<evidence type="ECO:0000313" key="4">
    <source>
        <dbReference type="Proteomes" id="UP000602260"/>
    </source>
</evidence>
<gene>
    <name evidence="3" type="ORF">H8S55_12670</name>
</gene>
<sequence>RQRPGQTNEISLFAGLIKCGECGKSLTIRYTNAKHPQQIYSCKTYNAFGKNHCTQHRIDYDTLCSHVLRKIRECARAALMDGEAVADRLTNTCETEQREQREAMERSLTRDEERIEVLDKMVMRLYEDMIAGRISEQNFNTMLEKTQTEQTELKTKVSEGRKRLSDEVQLANDAKQWVEAIQEYANITELDAATLNRLIKEIVVHERIDEDKTRHISIEIHFNLKPIPEVEQVTA</sequence>
<feature type="domain" description="DUF4368" evidence="2">
    <location>
        <begin position="169"/>
        <end position="223"/>
    </location>
</feature>
<dbReference type="Pfam" id="PF14287">
    <property type="entry name" value="DUF4368"/>
    <property type="match status" value="1"/>
</dbReference>